<proteinExistence type="predicted"/>
<dbReference type="EMBL" id="JANRMS010000537">
    <property type="protein sequence ID" value="KAJ3538170.1"/>
    <property type="molecule type" value="Genomic_DNA"/>
</dbReference>
<protein>
    <submittedName>
        <fullName evidence="1">Uncharacterized protein</fullName>
    </submittedName>
</protein>
<sequence length="514" mass="58118">MSQTQSATSTEGDFFGLPSTWSTSLDPAHNGIPGRFEGEAADLVVFGQIPKEIDGTFYRIMVDPFFPMSPGNPPVEGDGNVCAFRIHNGRVDMKIKYVETERLKLERKEKKRLFGLYRNPFSHHPCVRAAIDSTANTNLVFWAGKLLALKEVAQPYEIDPDTLDTLCYDPFSSPGKTFSAHPKADPFTEELVCFGYEAKGLVTDDVVIYSLNKNGQIRDEQWIKSPWVAFIHDSAITPNFIILVLWPFEADLERIKAGGQHWQFSYDRPATFIVVPRRPNKFPPGWKAGESRVYHWQNAIAMHTASAWEDDDGKLYFDSSRVFYNIFPMFEPPEGQPHANMKADYVRWTIDPSQPSGTKLPEPEVILDLPSELARVDERFLTQPYDRIFSPVLLPNRSNSLPPIVPLCLNGYVMVEKESGGRTFFDPGNNSATEEPIFIPRSKDAQEGDGWVMGMVQRMDVNRSDLVVLDTRDFGNPVAVIQLPFRTKNQIHGNWVDAEARPVGHKPLVRSYDS</sequence>
<organism evidence="1 2">
    <name type="scientific">Fusarium decemcellulare</name>
    <dbReference type="NCBI Taxonomy" id="57161"/>
    <lineage>
        <taxon>Eukaryota</taxon>
        <taxon>Fungi</taxon>
        <taxon>Dikarya</taxon>
        <taxon>Ascomycota</taxon>
        <taxon>Pezizomycotina</taxon>
        <taxon>Sordariomycetes</taxon>
        <taxon>Hypocreomycetidae</taxon>
        <taxon>Hypocreales</taxon>
        <taxon>Nectriaceae</taxon>
        <taxon>Fusarium</taxon>
        <taxon>Fusarium decemcellulare species complex</taxon>
    </lineage>
</organism>
<accession>A0ACC1SEQ3</accession>
<keyword evidence="2" id="KW-1185">Reference proteome</keyword>
<gene>
    <name evidence="1" type="ORF">NM208_g6025</name>
</gene>
<comment type="caution">
    <text evidence="1">The sequence shown here is derived from an EMBL/GenBank/DDBJ whole genome shotgun (WGS) entry which is preliminary data.</text>
</comment>
<evidence type="ECO:0000313" key="2">
    <source>
        <dbReference type="Proteomes" id="UP001148629"/>
    </source>
</evidence>
<name>A0ACC1SEQ3_9HYPO</name>
<evidence type="ECO:0000313" key="1">
    <source>
        <dbReference type="EMBL" id="KAJ3538170.1"/>
    </source>
</evidence>
<dbReference type="Proteomes" id="UP001148629">
    <property type="component" value="Unassembled WGS sequence"/>
</dbReference>
<reference evidence="1" key="1">
    <citation type="submission" date="2022-08" db="EMBL/GenBank/DDBJ databases">
        <title>Genome Sequence of Fusarium decemcellulare.</title>
        <authorList>
            <person name="Buettner E."/>
        </authorList>
    </citation>
    <scope>NUCLEOTIDE SEQUENCE</scope>
    <source>
        <strain evidence="1">Babe19</strain>
    </source>
</reference>